<evidence type="ECO:0000313" key="7">
    <source>
        <dbReference type="EMBL" id="PMB69021.1"/>
    </source>
</evidence>
<dbReference type="InterPro" id="IPR000791">
    <property type="entry name" value="Gpr1/Fun34/SatP-like"/>
</dbReference>
<feature type="transmembrane region" description="Helical" evidence="6">
    <location>
        <begin position="188"/>
        <end position="212"/>
    </location>
</feature>
<dbReference type="EMBL" id="MRVG01000005">
    <property type="protein sequence ID" value="PMB69021.1"/>
    <property type="molecule type" value="Genomic_DNA"/>
</dbReference>
<sequence length="241" mass="26313">MTRDATISEAGDAEGKVVVQREPVQYHKHLPSSAESDELQSAFPIGAFATTLTTLSLSLMEWRGVTILNVYVANFFFVAALGLLISAQWELSVGNGFAYTVYSAFGYGAILTPSFGIRDAYADDVAQYNNALGFFLLLWTIFILTFLVASITSNLVSIMIYLFVDIGFLLTAASSFAKADGYTSAGSLQIAGGANLFIAGLLGWYLVFHLLLKDELVELPLGDTSKYFVRKRAHRTENNDI</sequence>
<evidence type="ECO:0000256" key="1">
    <source>
        <dbReference type="ARBA" id="ARBA00004141"/>
    </source>
</evidence>
<accession>A0A2N6NP17</accession>
<feature type="transmembrane region" description="Helical" evidence="6">
    <location>
        <begin position="97"/>
        <end position="116"/>
    </location>
</feature>
<comment type="subcellular location">
    <subcellularLocation>
        <location evidence="1">Membrane</location>
        <topology evidence="1">Multi-pass membrane protein</topology>
    </subcellularLocation>
</comment>
<comment type="similarity">
    <text evidence="2">Belongs to the acetate uptake transporter (AceTr) (TC 2.A.96) family.</text>
</comment>
<keyword evidence="4 6" id="KW-1133">Transmembrane helix</keyword>
<keyword evidence="3 6" id="KW-0812">Transmembrane</keyword>
<reference evidence="7 8" key="1">
    <citation type="journal article" date="2016" name="Appl. Microbiol. Biotechnol.">
        <title>Characterization of T-DNA insertion mutants with decreased virulence in the entomopathogenic fungus Beauveria bassiana JEF-007.</title>
        <authorList>
            <person name="Kim S."/>
            <person name="Lee S.J."/>
            <person name="Nai Y.S."/>
            <person name="Yu J.S."/>
            <person name="Lee M.R."/>
            <person name="Yang Y.T."/>
            <person name="Kim J.S."/>
        </authorList>
    </citation>
    <scope>NUCLEOTIDE SEQUENCE [LARGE SCALE GENOMIC DNA]</scope>
    <source>
        <strain evidence="7 8">JEF-007</strain>
    </source>
</reference>
<dbReference type="GO" id="GO:0015123">
    <property type="term" value="F:acetate transmembrane transporter activity"/>
    <property type="evidence" value="ECO:0007669"/>
    <property type="project" value="TreeGrafter"/>
</dbReference>
<dbReference type="PANTHER" id="PTHR31123:SF7">
    <property type="entry name" value="MARVEL DOMAIN-CONTAINING PROTEIN"/>
    <property type="match status" value="1"/>
</dbReference>
<evidence type="ECO:0000313" key="8">
    <source>
        <dbReference type="Proteomes" id="UP000235728"/>
    </source>
</evidence>
<dbReference type="InterPro" id="IPR051633">
    <property type="entry name" value="AceTr"/>
</dbReference>
<evidence type="ECO:0000256" key="5">
    <source>
        <dbReference type="ARBA" id="ARBA00023136"/>
    </source>
</evidence>
<comment type="caution">
    <text evidence="7">The sequence shown here is derived from an EMBL/GenBank/DDBJ whole genome shotgun (WGS) entry which is preliminary data.</text>
</comment>
<protein>
    <submittedName>
        <fullName evidence="7">Ammonia transport outward protein 2</fullName>
    </submittedName>
</protein>
<feature type="transmembrane region" description="Helical" evidence="6">
    <location>
        <begin position="67"/>
        <end position="85"/>
    </location>
</feature>
<feature type="transmembrane region" description="Helical" evidence="6">
    <location>
        <begin position="128"/>
        <end position="149"/>
    </location>
</feature>
<evidence type="ECO:0000256" key="6">
    <source>
        <dbReference type="SAM" id="Phobius"/>
    </source>
</evidence>
<keyword evidence="5 6" id="KW-0472">Membrane</keyword>
<dbReference type="PANTHER" id="PTHR31123">
    <property type="entry name" value="ACCUMULATION OF DYADS PROTEIN 2-RELATED"/>
    <property type="match status" value="1"/>
</dbReference>
<dbReference type="OMA" id="VANLMCQ"/>
<dbReference type="Proteomes" id="UP000235728">
    <property type="component" value="Unassembled WGS sequence"/>
</dbReference>
<evidence type="ECO:0000256" key="2">
    <source>
        <dbReference type="ARBA" id="ARBA00005587"/>
    </source>
</evidence>
<dbReference type="GO" id="GO:0005886">
    <property type="term" value="C:plasma membrane"/>
    <property type="evidence" value="ECO:0007669"/>
    <property type="project" value="TreeGrafter"/>
</dbReference>
<proteinExistence type="inferred from homology"/>
<gene>
    <name evidence="7" type="primary">ATO2</name>
    <name evidence="7" type="ORF">BM221_005607</name>
</gene>
<evidence type="ECO:0000256" key="4">
    <source>
        <dbReference type="ARBA" id="ARBA00022989"/>
    </source>
</evidence>
<evidence type="ECO:0000256" key="3">
    <source>
        <dbReference type="ARBA" id="ARBA00022692"/>
    </source>
</evidence>
<feature type="transmembrane region" description="Helical" evidence="6">
    <location>
        <begin position="155"/>
        <end position="176"/>
    </location>
</feature>
<name>A0A2N6NP17_BEABA</name>
<dbReference type="Pfam" id="PF01184">
    <property type="entry name" value="Gpr1_Fun34_YaaH"/>
    <property type="match status" value="1"/>
</dbReference>
<organism evidence="7 8">
    <name type="scientific">Beauveria bassiana</name>
    <name type="common">White muscardine disease fungus</name>
    <name type="synonym">Tritirachium shiotae</name>
    <dbReference type="NCBI Taxonomy" id="176275"/>
    <lineage>
        <taxon>Eukaryota</taxon>
        <taxon>Fungi</taxon>
        <taxon>Dikarya</taxon>
        <taxon>Ascomycota</taxon>
        <taxon>Pezizomycotina</taxon>
        <taxon>Sordariomycetes</taxon>
        <taxon>Hypocreomycetidae</taxon>
        <taxon>Hypocreales</taxon>
        <taxon>Cordycipitaceae</taxon>
        <taxon>Beauveria</taxon>
    </lineage>
</organism>
<dbReference type="AlphaFoldDB" id="A0A2N6NP17"/>